<feature type="signal peptide" evidence="1">
    <location>
        <begin position="1"/>
        <end position="24"/>
    </location>
</feature>
<keyword evidence="1" id="KW-0732">Signal</keyword>
<dbReference type="InterPro" id="IPR052750">
    <property type="entry name" value="GH18_Chitinase"/>
</dbReference>
<dbReference type="OMA" id="MNDVQGE"/>
<dbReference type="RefSeq" id="WP_013601013.1">
    <property type="nucleotide sequence ID" value="NZ_RBNH01000017.1"/>
</dbReference>
<reference evidence="2 3" key="1">
    <citation type="submission" date="2018-10" db="EMBL/GenBank/DDBJ databases">
        <title>Genome-guide identification and characterization of bacteria that degrade polycyclic aromatic hydrocarbons and resist hexavalent chromium simultaneously.</title>
        <authorList>
            <person name="Feng H."/>
        </authorList>
    </citation>
    <scope>NUCLEOTIDE SEQUENCE [LARGE SCALE GENOMIC DNA]</scope>
    <source>
        <strain evidence="2 3">J015</strain>
    </source>
</reference>
<dbReference type="SUPFAM" id="SSF51445">
    <property type="entry name" value="(Trans)glycosidases"/>
    <property type="match status" value="1"/>
</dbReference>
<protein>
    <submittedName>
        <fullName evidence="2">Glycosyl hydrolase</fullName>
    </submittedName>
</protein>
<dbReference type="InterPro" id="IPR017853">
    <property type="entry name" value="GH"/>
</dbReference>
<dbReference type="AlphaFoldDB" id="A0A3B0FN63"/>
<dbReference type="PANTHER" id="PTHR42976:SF1">
    <property type="entry name" value="GH18 DOMAIN-CONTAINING PROTEIN-RELATED"/>
    <property type="match status" value="1"/>
</dbReference>
<name>A0A3B0FN63_PSEPS</name>
<organism evidence="2 3">
    <name type="scientific">Pseudarthrobacter phenanthrenivorans</name>
    <name type="common">Arthrobacter phenanthrenivorans</name>
    <dbReference type="NCBI Taxonomy" id="361575"/>
    <lineage>
        <taxon>Bacteria</taxon>
        <taxon>Bacillati</taxon>
        <taxon>Actinomycetota</taxon>
        <taxon>Actinomycetes</taxon>
        <taxon>Micrococcales</taxon>
        <taxon>Micrococcaceae</taxon>
        <taxon>Pseudarthrobacter</taxon>
    </lineage>
</organism>
<reference evidence="3" key="2">
    <citation type="submission" date="2018-10" db="EMBL/GenBank/DDBJ databases">
        <authorList>
            <person name="Wang Y."/>
            <person name="Wang J."/>
            <person name="Yang X."/>
            <person name="Wang Z."/>
            <person name="Huang Y."/>
        </authorList>
    </citation>
    <scope>NUCLEOTIDE SEQUENCE [LARGE SCALE GENOMIC DNA]</scope>
    <source>
        <strain evidence="3">J015</strain>
    </source>
</reference>
<gene>
    <name evidence="2" type="ORF">D7Z96_16630</name>
</gene>
<evidence type="ECO:0000313" key="2">
    <source>
        <dbReference type="EMBL" id="RKO21339.1"/>
    </source>
</evidence>
<dbReference type="PROSITE" id="PS51257">
    <property type="entry name" value="PROKAR_LIPOPROTEIN"/>
    <property type="match status" value="1"/>
</dbReference>
<evidence type="ECO:0000313" key="3">
    <source>
        <dbReference type="Proteomes" id="UP000273159"/>
    </source>
</evidence>
<dbReference type="GO" id="GO:0016787">
    <property type="term" value="F:hydrolase activity"/>
    <property type="evidence" value="ECO:0007669"/>
    <property type="project" value="UniProtKB-KW"/>
</dbReference>
<dbReference type="EMBL" id="RBNH01000017">
    <property type="protein sequence ID" value="RKO21339.1"/>
    <property type="molecule type" value="Genomic_DNA"/>
</dbReference>
<dbReference type="Proteomes" id="UP000273159">
    <property type="component" value="Unassembled WGS sequence"/>
</dbReference>
<accession>A0A3B0FN63</accession>
<dbReference type="Gene3D" id="3.20.20.80">
    <property type="entry name" value="Glycosidases"/>
    <property type="match status" value="1"/>
</dbReference>
<feature type="chain" id="PRO_5038536940" evidence="1">
    <location>
        <begin position="25"/>
        <end position="348"/>
    </location>
</feature>
<sequence>MRSTLVFLLAAVLTLAACSPGGQPVPEATTDDGGQGPGWFGGYVDVTLTPGYLLHHRPAVQGTPVLSFVSSDPHRPCEPSWGGTYGLDLANEKLELDAQVESFRKAGGSIGVSFGGQRGTELAVACPDVDSLTGAYAAVIDRYRPDVVDLDIEGAGASDAAAAERRAAAVARLQAARPAGDPLRVWLTLPVSRDGLTPAAELSVQTMLGAGVDVAGVNVMTMNFGPLPAGQSMRDASVQAAEATHRALAALFAKNGLPTGNSAVWHRIGLTPMIGVNDVEGNVLSLADAEALEAFAAERGLGRMSMWSLNRDVACEAPQDGATHSCSGVQQEPGMFAEVLGRSFTGLP</sequence>
<proteinExistence type="predicted"/>
<evidence type="ECO:0000256" key="1">
    <source>
        <dbReference type="SAM" id="SignalP"/>
    </source>
</evidence>
<keyword evidence="2" id="KW-0378">Hydrolase</keyword>
<comment type="caution">
    <text evidence="2">The sequence shown here is derived from an EMBL/GenBank/DDBJ whole genome shotgun (WGS) entry which is preliminary data.</text>
</comment>
<dbReference type="PANTHER" id="PTHR42976">
    <property type="entry name" value="BIFUNCTIONAL CHITINASE/LYSOZYME-RELATED"/>
    <property type="match status" value="1"/>
</dbReference>